<feature type="domain" description="Replication initiator A N-terminal" evidence="2">
    <location>
        <begin position="44"/>
        <end position="112"/>
    </location>
</feature>
<dbReference type="AlphaFoldDB" id="A0AAW9DGB1"/>
<dbReference type="Pfam" id="PF06970">
    <property type="entry name" value="RepA_N"/>
    <property type="match status" value="1"/>
</dbReference>
<proteinExistence type="predicted"/>
<evidence type="ECO:0000259" key="2">
    <source>
        <dbReference type="Pfam" id="PF06970"/>
    </source>
</evidence>
<sequence>MADITVNQLATQTFYQIPQIFMTTTEKRYGSDGKVIEKIKTTSSYARELSNDAKLAYGALYNRCLLSIRSYNEGKRDYVDENGSVFMNYTVEDLMDLLDRSKPTVLKIKKELVKSNLLREVKQGANRANRLYLQTVDASLQEYEYYNATIISSGRDKGKVVYIHSKTLDYLGNSLSENESRVPEEENGSQKSLPPRNAVKSTKNGGKKNGRPNSLPDEVKTFDPTNTDYTKFDTIYDTNRYKREISETPLSISEAFQLGNHSFLTEQTVIQLSAFGELAPVLQDKIFQTKRAVEKEFADQLLERFKIMNKPRLDGELFAKDLEREVSKLRSKVSLGNHNGKPIQNIPGYFYRMLVLFWKKCLYLELHQDFLLLDEGNRAGEPLLETYFPETMSKDELDDALYLWEVA</sequence>
<dbReference type="EMBL" id="JAWWZK010000011">
    <property type="protein sequence ID" value="MDX5038037.1"/>
    <property type="molecule type" value="Genomic_DNA"/>
</dbReference>
<gene>
    <name evidence="3" type="ORF">SHY70_07055</name>
</gene>
<comment type="caution">
    <text evidence="3">The sequence shown here is derived from an EMBL/GenBank/DDBJ whole genome shotgun (WGS) entry which is preliminary data.</text>
</comment>
<feature type="region of interest" description="Disordered" evidence="1">
    <location>
        <begin position="177"/>
        <end position="223"/>
    </location>
</feature>
<accession>A0AAW9DGB1</accession>
<dbReference type="InterPro" id="IPR010724">
    <property type="entry name" value="RepA_N"/>
</dbReference>
<dbReference type="Proteomes" id="UP001270004">
    <property type="component" value="Unassembled WGS sequence"/>
</dbReference>
<evidence type="ECO:0000256" key="1">
    <source>
        <dbReference type="SAM" id="MobiDB-lite"/>
    </source>
</evidence>
<dbReference type="RefSeq" id="WP_172076969.1">
    <property type="nucleotide sequence ID" value="NZ_JAWWZK010000011.1"/>
</dbReference>
<organism evidence="3 4">
    <name type="scientific">Streptococcus suis</name>
    <dbReference type="NCBI Taxonomy" id="1307"/>
    <lineage>
        <taxon>Bacteria</taxon>
        <taxon>Bacillati</taxon>
        <taxon>Bacillota</taxon>
        <taxon>Bacilli</taxon>
        <taxon>Lactobacillales</taxon>
        <taxon>Streptococcaceae</taxon>
        <taxon>Streptococcus</taxon>
    </lineage>
</organism>
<reference evidence="3" key="1">
    <citation type="submission" date="2023-11" db="EMBL/GenBank/DDBJ databases">
        <title>Antimicrobial resistance in invasive Streptococcus suis isolated in Spain and the associated genetic mechanisms.</title>
        <authorList>
            <person name="Uruen C."/>
            <person name="Arenas J.A."/>
        </authorList>
    </citation>
    <scope>NUCLEOTIDE SEQUENCE</scope>
    <source>
        <strain evidence="3">Ss_70</strain>
    </source>
</reference>
<evidence type="ECO:0000313" key="3">
    <source>
        <dbReference type="EMBL" id="MDX5038037.1"/>
    </source>
</evidence>
<evidence type="ECO:0000313" key="4">
    <source>
        <dbReference type="Proteomes" id="UP001270004"/>
    </source>
</evidence>
<name>A0AAW9DGB1_STRSU</name>
<protein>
    <submittedName>
        <fullName evidence="3">Replication initiator protein A</fullName>
    </submittedName>
</protein>